<evidence type="ECO:0000313" key="1">
    <source>
        <dbReference type="EMBL" id="SPT70027.1"/>
    </source>
</evidence>
<sequence length="917" mass="103431">MESKLHTVAQAAHDAIDFIKSNYEADERLKSRAYEFIYMASKLTNKASAYDSVLHNNKTIGVFGESQAGKSYLVSKLVGDGVDDLNLKWDDRVFSFLHNINPPGGGAESSAFVTRFTSKAYAAPKGYPVLFRLFNEAEIVKVLINSFFQDYDPKTITFDFHSIDFTSHLKECDRAEYRDFATDEKPCVLTTEDIYALFDYIKESSSGRLNAMSFDHPYIVYGINNLPSMNIKGRVFYFSLLWDRLKVISALYERLIQQLSLVDYAREVFASPTVFVIDDKAEHMKQRDNNIIKVDALEGIMESKEKVSVCVGADGSCVRELEFAALAALICEFVLNPLDKSKYTDTFDVLDMPGARSREQSSQMALKEEDEAFDLKAIASFSTNKDSLVGKVLNEKFRRGKVAYLFDRYCDRGEFEVLLYCMAANKPNQEVRTLPSMVRKYVTMNIGASAEQRARAKNTLIGVFTKFDDAIQTQIVNNLGKGNNPDTKSKLDAILDDFKAENFMSNFAGMGDEFNNFYIARNPEYTSQTLYLDDNGVKKEQQDNFNRVVDDYLHNNSTFVKRVKNPQTAFIELVKPDGGVGYLADAILKEHGSDSNRTKAFSDRLLADIEALEPLSAFAMRDGAEGRKKARESAMSLAYKFIQLNQACPFLYLLKERLEPDFDEISKCYSKGSNGIVLEKSFTSAIIKLLINKVDSLQSGDLCAFMSSFVAGGILSVKEELTEDIYPYLFANGVVKDRQTLIKDIGNVFTLYAMALKDMLISERINLKNALSERLSKGRVAGATRDVPKALYVGFALDFISEFFASYGLFLMNDVALMRYFELKHQFDVCYISPLSQAVSLDTARYHIGRAVCEYDLVKTDDSIDKEDYAFMYVADNMSNFICMFEEIKSAASAGVFDRERNEQLCAIIDGLESLKE</sequence>
<proteinExistence type="predicted"/>
<dbReference type="Pfam" id="PF10139">
    <property type="entry name" value="Virul_Fac"/>
    <property type="match status" value="1"/>
</dbReference>
<dbReference type="InterPro" id="IPR017030">
    <property type="entry name" value="Vir_effector_SfrC"/>
</dbReference>
<protein>
    <submittedName>
        <fullName evidence="1">Bacterial virulence factor</fullName>
    </submittedName>
</protein>
<gene>
    <name evidence="1" type="ORF">NCTC13093_01431</name>
</gene>
<reference evidence="1 2" key="1">
    <citation type="submission" date="2018-06" db="EMBL/GenBank/DDBJ databases">
        <authorList>
            <consortium name="Pathogen Informatics"/>
            <person name="Doyle S."/>
        </authorList>
    </citation>
    <scope>NUCLEOTIDE SEQUENCE [LARGE SCALE GENOMIC DNA]</scope>
    <source>
        <strain evidence="1 2">NCTC13093</strain>
    </source>
</reference>
<evidence type="ECO:0000313" key="2">
    <source>
        <dbReference type="Proteomes" id="UP000250086"/>
    </source>
</evidence>
<organism evidence="1 2">
    <name type="scientific">Anaerobiospirillum thomasii</name>
    <dbReference type="NCBI Taxonomy" id="179995"/>
    <lineage>
        <taxon>Bacteria</taxon>
        <taxon>Pseudomonadati</taxon>
        <taxon>Pseudomonadota</taxon>
        <taxon>Gammaproteobacteria</taxon>
        <taxon>Aeromonadales</taxon>
        <taxon>Succinivibrionaceae</taxon>
        <taxon>Anaerobiospirillum</taxon>
    </lineage>
</organism>
<name>A0A2X0WHW8_9GAMM</name>
<dbReference type="AlphaFoldDB" id="A0A2X0WHW8"/>
<keyword evidence="2" id="KW-1185">Reference proteome</keyword>
<dbReference type="Proteomes" id="UP000250086">
    <property type="component" value="Unassembled WGS sequence"/>
</dbReference>
<dbReference type="EMBL" id="UAPV01000001">
    <property type="protein sequence ID" value="SPT70027.1"/>
    <property type="molecule type" value="Genomic_DNA"/>
</dbReference>
<dbReference type="RefSeq" id="WP_113744140.1">
    <property type="nucleotide sequence ID" value="NZ_UAPV01000001.1"/>
</dbReference>
<accession>A0A2X0WHW8</accession>